<dbReference type="SUPFAM" id="SSF53187">
    <property type="entry name" value="Zn-dependent exopeptidases"/>
    <property type="match status" value="1"/>
</dbReference>
<feature type="domain" description="SH3b" evidence="4">
    <location>
        <begin position="232"/>
        <end position="291"/>
    </location>
</feature>
<feature type="domain" description="MurNAc-LAA" evidence="5">
    <location>
        <begin position="473"/>
        <end position="585"/>
    </location>
</feature>
<accession>A0ABT6EYI1</accession>
<dbReference type="Gene3D" id="2.30.30.40">
    <property type="entry name" value="SH3 Domains"/>
    <property type="match status" value="1"/>
</dbReference>
<dbReference type="InterPro" id="IPR013783">
    <property type="entry name" value="Ig-like_fold"/>
</dbReference>
<gene>
    <name evidence="6" type="ORF">L3556_07985</name>
</gene>
<organism evidence="6 7">
    <name type="scientific">Candidatus Synechococcus calcipolaris G9</name>
    <dbReference type="NCBI Taxonomy" id="1497997"/>
    <lineage>
        <taxon>Bacteria</taxon>
        <taxon>Bacillati</taxon>
        <taxon>Cyanobacteriota</taxon>
        <taxon>Cyanophyceae</taxon>
        <taxon>Synechococcales</taxon>
        <taxon>Synechococcaceae</taxon>
        <taxon>Synechococcus</taxon>
    </lineage>
</organism>
<dbReference type="Gene3D" id="3.40.630.40">
    <property type="entry name" value="Zn-dependent exopeptidases"/>
    <property type="match status" value="1"/>
</dbReference>
<dbReference type="Pfam" id="PF01520">
    <property type="entry name" value="Amidase_3"/>
    <property type="match status" value="1"/>
</dbReference>
<reference evidence="6" key="2">
    <citation type="submission" date="2022-01" db="EMBL/GenBank/DDBJ databases">
        <authorList>
            <person name="Zivanovic Y."/>
            <person name="Moreira D."/>
            <person name="Lopez-Garcia P."/>
        </authorList>
    </citation>
    <scope>NUCLEOTIDE SEQUENCE</scope>
    <source>
        <strain evidence="6">G9</strain>
    </source>
</reference>
<name>A0ABT6EYI1_9SYNE</name>
<dbReference type="Pfam" id="PF08239">
    <property type="entry name" value="SH3_3"/>
    <property type="match status" value="1"/>
</dbReference>
<evidence type="ECO:0000256" key="2">
    <source>
        <dbReference type="ARBA" id="ARBA00023316"/>
    </source>
</evidence>
<evidence type="ECO:0000256" key="1">
    <source>
        <dbReference type="ARBA" id="ARBA00022801"/>
    </source>
</evidence>
<keyword evidence="3" id="KW-0732">Signal</keyword>
<reference evidence="6" key="1">
    <citation type="journal article" date="2022" name="Genome Biol. Evol.">
        <title>A New Gene Family Diagnostic for Intracellular Biomineralization of Amorphous Ca Carbonates by Cyanobacteria.</title>
        <authorList>
            <person name="Benzerara K."/>
            <person name="Duprat E."/>
            <person name="Bitard-Feildel T."/>
            <person name="Caumes G."/>
            <person name="Cassier-Chauvat C."/>
            <person name="Chauvat F."/>
            <person name="Dezi M."/>
            <person name="Diop S.I."/>
            <person name="Gaschignard G."/>
            <person name="Gorgen S."/>
            <person name="Gugger M."/>
            <person name="Lopez-Garcia P."/>
            <person name="Millet M."/>
            <person name="Skouri-Panet F."/>
            <person name="Moreira D."/>
            <person name="Callebaut I."/>
        </authorList>
    </citation>
    <scope>NUCLEOTIDE SEQUENCE</scope>
    <source>
        <strain evidence="6">G9</strain>
    </source>
</reference>
<dbReference type="Gene3D" id="2.60.40.10">
    <property type="entry name" value="Immunoglobulins"/>
    <property type="match status" value="1"/>
</dbReference>
<evidence type="ECO:0000313" key="7">
    <source>
        <dbReference type="Proteomes" id="UP001154265"/>
    </source>
</evidence>
<dbReference type="SMART" id="SM00646">
    <property type="entry name" value="Ami_3"/>
    <property type="match status" value="1"/>
</dbReference>
<dbReference type="SMART" id="SM00287">
    <property type="entry name" value="SH3b"/>
    <property type="match status" value="1"/>
</dbReference>
<dbReference type="PANTHER" id="PTHR30404:SF0">
    <property type="entry name" value="N-ACETYLMURAMOYL-L-ALANINE AMIDASE AMIC"/>
    <property type="match status" value="1"/>
</dbReference>
<evidence type="ECO:0000256" key="3">
    <source>
        <dbReference type="SAM" id="SignalP"/>
    </source>
</evidence>
<evidence type="ECO:0000313" key="6">
    <source>
        <dbReference type="EMBL" id="MDG2990865.1"/>
    </source>
</evidence>
<dbReference type="Proteomes" id="UP001154265">
    <property type="component" value="Unassembled WGS sequence"/>
</dbReference>
<dbReference type="InterPro" id="IPR050695">
    <property type="entry name" value="N-acetylmuramoyl_amidase_3"/>
</dbReference>
<dbReference type="EMBL" id="JAKKUT010000002">
    <property type="protein sequence ID" value="MDG2990865.1"/>
    <property type="molecule type" value="Genomic_DNA"/>
</dbReference>
<dbReference type="PANTHER" id="PTHR30404">
    <property type="entry name" value="N-ACETYLMURAMOYL-L-ALANINE AMIDASE"/>
    <property type="match status" value="1"/>
</dbReference>
<dbReference type="InterPro" id="IPR002508">
    <property type="entry name" value="MurNAc-LAA_cat"/>
</dbReference>
<protein>
    <submittedName>
        <fullName evidence="6">N-acetylmuramoyl-L-alanine amidase</fullName>
        <ecNumber evidence="6">3.5.1.28</ecNumber>
    </submittedName>
</protein>
<feature type="chain" id="PRO_5045132907" evidence="3">
    <location>
        <begin position="24"/>
        <end position="596"/>
    </location>
</feature>
<dbReference type="CDD" id="cd02696">
    <property type="entry name" value="MurNAc-LAA"/>
    <property type="match status" value="1"/>
</dbReference>
<evidence type="ECO:0000259" key="5">
    <source>
        <dbReference type="SMART" id="SM00646"/>
    </source>
</evidence>
<evidence type="ECO:0000259" key="4">
    <source>
        <dbReference type="SMART" id="SM00287"/>
    </source>
</evidence>
<keyword evidence="7" id="KW-1185">Reference proteome</keyword>
<keyword evidence="2" id="KW-0961">Cell wall biogenesis/degradation</keyword>
<dbReference type="EC" id="3.5.1.28" evidence="6"/>
<dbReference type="RefSeq" id="WP_277866758.1">
    <property type="nucleotide sequence ID" value="NZ_JAKKUT010000002.1"/>
</dbReference>
<proteinExistence type="predicted"/>
<dbReference type="GO" id="GO:0008745">
    <property type="term" value="F:N-acetylmuramoyl-L-alanine amidase activity"/>
    <property type="evidence" value="ECO:0007669"/>
    <property type="project" value="UniProtKB-EC"/>
</dbReference>
<sequence length="596" mass="65442">MPASVSLKFLATTTLALPMVCFAAQPSWGDRPLNVVYPPQTHRTTAAQIFFIGTANPNLPVLLNGQVIEQRSPAGHFSPSIPLQWGENQITLQAGEQTLTFQIHRQALEPDGLTTAAGFRILEPTANLARQPGEPLCFTALASPGDRLRVQVGPKTVNLSAIDGSGILAPNTAALIDQTTVYSSPSQTYRGCTALDTPGDYGQIRWHLGQGSSDQTVEPGTTLEILDPAQLPRITVIRPEGGIARTGPGTDYSRLTPLPPGTRAQVTGRTGDWLRLDYGGWIRASETQSLPLATPTQARIRSIIARPQSGWTEITFPLELPVPVTVTQGDRHFTLTLHNTTAQTDVIRLDPDPVIQRLDWAQVSPSQVQYRFQLHSPQQWGYRLRYEGNQLIVSLRHPPPQPRGNQPLSGIKILLDPGHGGPEDLGARGPDGTPEKEMTLILSQHLARDMEQLGATVILTLEDDRDLDLPERVALIDATEPTLALSIHYNALPDAGDAWNTQGIGTFWYEPQSHSLAIFLEEYLSRRLNRPRYGVFWNNLALTRPTVAPAVLLELGFMINPEEFEWITDPQAQAALSRTLAQGIQEWLDTVLVPHP</sequence>
<comment type="caution">
    <text evidence="6">The sequence shown here is derived from an EMBL/GenBank/DDBJ whole genome shotgun (WGS) entry which is preliminary data.</text>
</comment>
<dbReference type="InterPro" id="IPR003646">
    <property type="entry name" value="SH3-like_bac-type"/>
</dbReference>
<feature type="signal peptide" evidence="3">
    <location>
        <begin position="1"/>
        <end position="23"/>
    </location>
</feature>
<keyword evidence="1 6" id="KW-0378">Hydrolase</keyword>